<dbReference type="EMBL" id="BRYB01003469">
    <property type="protein sequence ID" value="GMI37226.1"/>
    <property type="molecule type" value="Genomic_DNA"/>
</dbReference>
<evidence type="ECO:0000313" key="3">
    <source>
        <dbReference type="Proteomes" id="UP001165060"/>
    </source>
</evidence>
<name>A0ABQ6N179_9STRA</name>
<dbReference type="Proteomes" id="UP001165060">
    <property type="component" value="Unassembled WGS sequence"/>
</dbReference>
<feature type="compositionally biased region" description="Basic and acidic residues" evidence="1">
    <location>
        <begin position="674"/>
        <end position="686"/>
    </location>
</feature>
<protein>
    <submittedName>
        <fullName evidence="2">Uncharacterized protein</fullName>
    </submittedName>
</protein>
<proteinExistence type="predicted"/>
<feature type="compositionally biased region" description="Basic and acidic residues" evidence="1">
    <location>
        <begin position="695"/>
        <end position="709"/>
    </location>
</feature>
<reference evidence="2 3" key="1">
    <citation type="journal article" date="2023" name="Commun. Biol.">
        <title>Genome analysis of Parmales, the sister group of diatoms, reveals the evolutionary specialization of diatoms from phago-mixotrophs to photoautotrophs.</title>
        <authorList>
            <person name="Ban H."/>
            <person name="Sato S."/>
            <person name="Yoshikawa S."/>
            <person name="Yamada K."/>
            <person name="Nakamura Y."/>
            <person name="Ichinomiya M."/>
            <person name="Sato N."/>
            <person name="Blanc-Mathieu R."/>
            <person name="Endo H."/>
            <person name="Kuwata A."/>
            <person name="Ogata H."/>
        </authorList>
    </citation>
    <scope>NUCLEOTIDE SEQUENCE [LARGE SCALE GENOMIC DNA]</scope>
</reference>
<feature type="compositionally biased region" description="Basic and acidic residues" evidence="1">
    <location>
        <begin position="745"/>
        <end position="762"/>
    </location>
</feature>
<gene>
    <name evidence="2" type="ORF">TeGR_g14454</name>
</gene>
<sequence length="768" mass="90266">MPYDDVSYPRLRQDKDRETQAFAELESLWMVGFLHHNKKSNDGDKAKELQPFLRLPGSTVLPQVEKDLSRIIDKDLASKIEELSPRIPDPDAVVDPGAKDHRTKMSDEERMRLDQLGDQLVKKKKQMTGMQMYQAANYKIRRVLKDRKPAKKAQTLKSGLMEDMFEVERRETQGATIIQKFWHKYLIVKQLKENVQKGKKIKVIQALVRGMITRKWLSLWYKNRFLMIIQWQARFRRFLSNKRWDAVCEIEEAASVKCQKGVRMFLGKCVAYWKRLHLAAERVQCMWRGCVARARSDKLWLDKQVSVLQAFTRFGLAKGKFVEEKKEMDEAAALIERCWRGFWGRKLKNDLLYARETMQRQNQVRLLGSEEQFYQDHIRLLEKRLKKAGLKESNEELCSKVSQMYKYVEDQEFNYMELSRQKEAVSPRAIEQGWVEELAKNVRDHRNQITKYKLECLFDTGLEQRQVEEDYNRRMETINQVKSKMKLSAKWREEELEQIWARNQRLQYEMEGIWKRQKIADERRQWGIKFFTASGKPDKTRRPGRPWDQSAFAGAEANTFCGGAANLFAYNQDHDKLRAGSNESIDRIMGKLQLQSYLNQQQQYEALLKPLAENMQGAFQDGTDQVGISEGAMEDLGIPMPGSTPRLPTPDAERQGMAAFETYENPEDDPYEDPYFKTDEEKKDLDTDVTLNYKTPEERASQRRADNRRSKFRPPVSRLPWSLLDELQAEKDSFAQEKALGKLSKMKEQREKEERKKMKALEAEMDSD</sequence>
<evidence type="ECO:0000313" key="2">
    <source>
        <dbReference type="EMBL" id="GMI37226.1"/>
    </source>
</evidence>
<feature type="region of interest" description="Disordered" evidence="1">
    <location>
        <begin position="661"/>
        <end position="721"/>
    </location>
</feature>
<dbReference type="Gene3D" id="1.20.5.190">
    <property type="match status" value="1"/>
</dbReference>
<organism evidence="2 3">
    <name type="scientific">Tetraparma gracilis</name>
    <dbReference type="NCBI Taxonomy" id="2962635"/>
    <lineage>
        <taxon>Eukaryota</taxon>
        <taxon>Sar</taxon>
        <taxon>Stramenopiles</taxon>
        <taxon>Ochrophyta</taxon>
        <taxon>Bolidophyceae</taxon>
        <taxon>Parmales</taxon>
        <taxon>Triparmaceae</taxon>
        <taxon>Tetraparma</taxon>
    </lineage>
</organism>
<comment type="caution">
    <text evidence="2">The sequence shown here is derived from an EMBL/GenBank/DDBJ whole genome shotgun (WGS) entry which is preliminary data.</text>
</comment>
<evidence type="ECO:0000256" key="1">
    <source>
        <dbReference type="SAM" id="MobiDB-lite"/>
    </source>
</evidence>
<dbReference type="SMART" id="SM00015">
    <property type="entry name" value="IQ"/>
    <property type="match status" value="5"/>
</dbReference>
<accession>A0ABQ6N179</accession>
<keyword evidence="3" id="KW-1185">Reference proteome</keyword>
<dbReference type="InterPro" id="IPR000048">
    <property type="entry name" value="IQ_motif_EF-hand-BS"/>
</dbReference>
<feature type="region of interest" description="Disordered" evidence="1">
    <location>
        <begin position="740"/>
        <end position="768"/>
    </location>
</feature>